<comment type="pathway">
    <text evidence="3">Glycolipid metabolism; diglucosyl-diacylglycerol biosynthesis.</text>
</comment>
<evidence type="ECO:0000256" key="8">
    <source>
        <dbReference type="ARBA" id="ARBA00022723"/>
    </source>
</evidence>
<dbReference type="PANTHER" id="PTHR45745">
    <property type="entry name" value="PHOSPHOMANNOMUTASE 45A"/>
    <property type="match status" value="1"/>
</dbReference>
<dbReference type="Pfam" id="PF00408">
    <property type="entry name" value="PGM_PMM_IV"/>
    <property type="match status" value="1"/>
</dbReference>
<evidence type="ECO:0000256" key="12">
    <source>
        <dbReference type="ARBA" id="ARBA00041398"/>
    </source>
</evidence>
<evidence type="ECO:0000256" key="3">
    <source>
        <dbReference type="ARBA" id="ARBA00005164"/>
    </source>
</evidence>
<comment type="catalytic activity">
    <reaction evidence="1">
        <text>alpha-D-glucose 1-phosphate = alpha-D-glucose 6-phosphate</text>
        <dbReference type="Rhea" id="RHEA:23536"/>
        <dbReference type="ChEBI" id="CHEBI:58225"/>
        <dbReference type="ChEBI" id="CHEBI:58601"/>
        <dbReference type="EC" id="5.4.2.2"/>
    </reaction>
</comment>
<comment type="similarity">
    <text evidence="5 14">Belongs to the phosphohexose mutase family.</text>
</comment>
<dbReference type="RefSeq" id="WP_067634217.1">
    <property type="nucleotide sequence ID" value="NZ_CP013213.1"/>
</dbReference>
<keyword evidence="20" id="KW-1185">Reference proteome</keyword>
<feature type="domain" description="Alpha-D-phosphohexomutase alpha/beta/alpha" evidence="17">
    <location>
        <begin position="202"/>
        <end position="306"/>
    </location>
</feature>
<dbReference type="EMBL" id="CP013213">
    <property type="protein sequence ID" value="AMC94458.1"/>
    <property type="molecule type" value="Genomic_DNA"/>
</dbReference>
<organism evidence="19 20">
    <name type="scientific">Erysipelothrix larvae</name>
    <dbReference type="NCBI Taxonomy" id="1514105"/>
    <lineage>
        <taxon>Bacteria</taxon>
        <taxon>Bacillati</taxon>
        <taxon>Bacillota</taxon>
        <taxon>Erysipelotrichia</taxon>
        <taxon>Erysipelotrichales</taxon>
        <taxon>Erysipelotrichaceae</taxon>
        <taxon>Erysipelothrix</taxon>
    </lineage>
</organism>
<name>A0A120JU01_9FIRM</name>
<evidence type="ECO:0000256" key="1">
    <source>
        <dbReference type="ARBA" id="ARBA00000443"/>
    </source>
</evidence>
<evidence type="ECO:0000256" key="13">
    <source>
        <dbReference type="ARBA" id="ARBA00041467"/>
    </source>
</evidence>
<keyword evidence="10" id="KW-0413">Isomerase</keyword>
<dbReference type="SUPFAM" id="SSF53738">
    <property type="entry name" value="Phosphoglucomutase, first 3 domains"/>
    <property type="match status" value="3"/>
</dbReference>
<dbReference type="Proteomes" id="UP000063781">
    <property type="component" value="Chromosome"/>
</dbReference>
<dbReference type="GO" id="GO:0008973">
    <property type="term" value="F:phosphopentomutase activity"/>
    <property type="evidence" value="ECO:0007669"/>
    <property type="project" value="TreeGrafter"/>
</dbReference>
<comment type="pathway">
    <text evidence="4">Lipid metabolism.</text>
</comment>
<feature type="domain" description="Alpha-D-phosphohexomutase alpha/beta/alpha" evidence="16">
    <location>
        <begin position="38"/>
        <end position="175"/>
    </location>
</feature>
<protein>
    <recommendedName>
        <fullName evidence="11">Phosphoglucomutase</fullName>
        <ecNumber evidence="6">5.4.2.2</ecNumber>
    </recommendedName>
    <alternativeName>
        <fullName evidence="13">Alpha-phosphoglucomutase</fullName>
    </alternativeName>
    <alternativeName>
        <fullName evidence="12">Glucose phosphomutase</fullName>
    </alternativeName>
</protein>
<evidence type="ECO:0000256" key="14">
    <source>
        <dbReference type="RuleBase" id="RU004326"/>
    </source>
</evidence>
<reference evidence="19 20" key="1">
    <citation type="submission" date="2015-10" db="EMBL/GenBank/DDBJ databases">
        <title>Erysipelothrix larvae sp. LV19 isolated from the larval gut of the rhinoceros beetle, Trypoxylus dichotomus.</title>
        <authorList>
            <person name="Lim S."/>
            <person name="Kim B.-C."/>
        </authorList>
    </citation>
    <scope>NUCLEOTIDE SEQUENCE [LARGE SCALE GENOMIC DNA]</scope>
    <source>
        <strain evidence="19 20">LV19</strain>
    </source>
</reference>
<dbReference type="Gene3D" id="3.40.120.10">
    <property type="entry name" value="Alpha-D-Glucose-1,6-Bisphosphate, subunit A, domain 3"/>
    <property type="match status" value="3"/>
</dbReference>
<dbReference type="InterPro" id="IPR005843">
    <property type="entry name" value="A-D-PHexomutase_C"/>
</dbReference>
<dbReference type="EC" id="5.4.2.2" evidence="6"/>
<dbReference type="STRING" id="1514105.AOC36_10880"/>
<evidence type="ECO:0000259" key="18">
    <source>
        <dbReference type="Pfam" id="PF02880"/>
    </source>
</evidence>
<dbReference type="CDD" id="cd05799">
    <property type="entry name" value="PGM2"/>
    <property type="match status" value="1"/>
</dbReference>
<dbReference type="GO" id="GO:0005975">
    <property type="term" value="P:carbohydrate metabolic process"/>
    <property type="evidence" value="ECO:0007669"/>
    <property type="project" value="InterPro"/>
</dbReference>
<evidence type="ECO:0000313" key="20">
    <source>
        <dbReference type="Proteomes" id="UP000063781"/>
    </source>
</evidence>
<dbReference type="InterPro" id="IPR005841">
    <property type="entry name" value="Alpha-D-phosphohexomutase_SF"/>
</dbReference>
<evidence type="ECO:0000256" key="5">
    <source>
        <dbReference type="ARBA" id="ARBA00010231"/>
    </source>
</evidence>
<comment type="cofactor">
    <cofactor evidence="2">
        <name>Mg(2+)</name>
        <dbReference type="ChEBI" id="CHEBI:18420"/>
    </cofactor>
</comment>
<keyword evidence="8 14" id="KW-0479">Metal-binding</keyword>
<dbReference type="InterPro" id="IPR005844">
    <property type="entry name" value="A-D-PHexomutase_a/b/a-I"/>
</dbReference>
<evidence type="ECO:0000256" key="10">
    <source>
        <dbReference type="ARBA" id="ARBA00023235"/>
    </source>
</evidence>
<keyword evidence="9 14" id="KW-0460">Magnesium</keyword>
<feature type="domain" description="Alpha-D-phosphohexomutase alpha/beta/alpha" evidence="18">
    <location>
        <begin position="313"/>
        <end position="437"/>
    </location>
</feature>
<dbReference type="KEGG" id="erl:AOC36_10880"/>
<dbReference type="Pfam" id="PF02878">
    <property type="entry name" value="PGM_PMM_I"/>
    <property type="match status" value="1"/>
</dbReference>
<feature type="domain" description="Alpha-D-phosphohexomutase C-terminal" evidence="15">
    <location>
        <begin position="480"/>
        <end position="539"/>
    </location>
</feature>
<proteinExistence type="inferred from homology"/>
<accession>A0A120JU01</accession>
<dbReference type="GO" id="GO:0004614">
    <property type="term" value="F:phosphoglucomutase activity"/>
    <property type="evidence" value="ECO:0007669"/>
    <property type="project" value="UniProtKB-EC"/>
</dbReference>
<gene>
    <name evidence="19" type="ORF">AOC36_10880</name>
</gene>
<dbReference type="InterPro" id="IPR036900">
    <property type="entry name" value="A-D-PHexomutase_C_sf"/>
</dbReference>
<dbReference type="PANTHER" id="PTHR45745:SF1">
    <property type="entry name" value="PHOSPHOGLUCOMUTASE 2B-RELATED"/>
    <property type="match status" value="1"/>
</dbReference>
<evidence type="ECO:0000256" key="9">
    <source>
        <dbReference type="ARBA" id="ARBA00022842"/>
    </source>
</evidence>
<evidence type="ECO:0000256" key="6">
    <source>
        <dbReference type="ARBA" id="ARBA00012728"/>
    </source>
</evidence>
<evidence type="ECO:0000256" key="7">
    <source>
        <dbReference type="ARBA" id="ARBA00022553"/>
    </source>
</evidence>
<dbReference type="InterPro" id="IPR005845">
    <property type="entry name" value="A-D-PHexomutase_a/b/a-II"/>
</dbReference>
<evidence type="ECO:0000259" key="16">
    <source>
        <dbReference type="Pfam" id="PF02878"/>
    </source>
</evidence>
<dbReference type="AlphaFoldDB" id="A0A120JU01"/>
<evidence type="ECO:0000259" key="15">
    <source>
        <dbReference type="Pfam" id="PF00408"/>
    </source>
</evidence>
<evidence type="ECO:0000256" key="11">
    <source>
        <dbReference type="ARBA" id="ARBA00039995"/>
    </source>
</evidence>
<dbReference type="Pfam" id="PF02880">
    <property type="entry name" value="PGM_PMM_III"/>
    <property type="match status" value="1"/>
</dbReference>
<evidence type="ECO:0000256" key="2">
    <source>
        <dbReference type="ARBA" id="ARBA00001946"/>
    </source>
</evidence>
<dbReference type="PROSITE" id="PS00710">
    <property type="entry name" value="PGM_PMM"/>
    <property type="match status" value="1"/>
</dbReference>
<dbReference type="InterPro" id="IPR005846">
    <property type="entry name" value="A-D-PHexomutase_a/b/a-III"/>
</dbReference>
<dbReference type="GO" id="GO:0006166">
    <property type="term" value="P:purine ribonucleoside salvage"/>
    <property type="evidence" value="ECO:0007669"/>
    <property type="project" value="TreeGrafter"/>
</dbReference>
<keyword evidence="7" id="KW-0597">Phosphoprotein</keyword>
<dbReference type="GO" id="GO:0000287">
    <property type="term" value="F:magnesium ion binding"/>
    <property type="evidence" value="ECO:0007669"/>
    <property type="project" value="InterPro"/>
</dbReference>
<dbReference type="InterPro" id="IPR016066">
    <property type="entry name" value="A-D-PHexomutase_CS"/>
</dbReference>
<dbReference type="InterPro" id="IPR016055">
    <property type="entry name" value="A-D-PHexomutase_a/b/a-I/II/III"/>
</dbReference>
<evidence type="ECO:0000313" key="19">
    <source>
        <dbReference type="EMBL" id="AMC94458.1"/>
    </source>
</evidence>
<evidence type="ECO:0000256" key="4">
    <source>
        <dbReference type="ARBA" id="ARBA00005189"/>
    </source>
</evidence>
<sequence length="554" mass="62478">MESLQLWKNLGEKVAWVKQAYDLMSEEERYDAFYKTLEFGTAGMRGLLGIGPNRMNVYTVAKANVGFGQYLVETFKGEVETLKVAIAYDNRHQSREFAQVSARILSTYGIESYVFEKPRPTPELSFAVRELGCVGGIVVTASHNPKEYNGYKVYDETGCQLVDQKIARVIECVNAVGDETKVDLEHYDDSLVHGLDEAFDVQYLDKIKSIALRNETVKDLKVVFSSQHGTSYPLVPDILKELGYDVVVVEEQKQYDPDFTNTKSPNPEDKRSYELPLEYARKVDADLVLVCDPDADRMGICVKHNGTYEYLTGNQGGAVLQEYIYSTHRDLNTMPANPVMFNTVVTSDLGEKIAKSYDVSVEKTLTGFKYIGEKIEHHNTVKDKTFVFGYEESYGYLLADFVRDKDALQACVMVVESANYYHNQGMTLVDVLESLYETHGAYADNQIALTLSGAEGLSRISRLLDYFRTSDIKEIDGIEIVKVDDFLDGSMPEFPQSNVIKYHLENGSWIAIRPSGTEPKCKFYYCASGATLKDAQEMFERLSNAMQQHIDLVA</sequence>
<dbReference type="Pfam" id="PF02879">
    <property type="entry name" value="PGM_PMM_II"/>
    <property type="match status" value="1"/>
</dbReference>
<dbReference type="PRINTS" id="PR00509">
    <property type="entry name" value="PGMPMM"/>
</dbReference>
<dbReference type="SUPFAM" id="SSF55957">
    <property type="entry name" value="Phosphoglucomutase, C-terminal domain"/>
    <property type="match status" value="1"/>
</dbReference>
<dbReference type="Gene3D" id="3.30.310.50">
    <property type="entry name" value="Alpha-D-phosphohexomutase, C-terminal domain"/>
    <property type="match status" value="1"/>
</dbReference>
<dbReference type="OrthoDB" id="9806956at2"/>
<evidence type="ECO:0000259" key="17">
    <source>
        <dbReference type="Pfam" id="PF02879"/>
    </source>
</evidence>